<dbReference type="EMBL" id="NHYE01000879">
    <property type="protein sequence ID" value="PPR02027.1"/>
    <property type="molecule type" value="Genomic_DNA"/>
</dbReference>
<feature type="region of interest" description="Disordered" evidence="1">
    <location>
        <begin position="15"/>
        <end position="79"/>
    </location>
</feature>
<name>A0A409YG82_9AGAR</name>
<dbReference type="Proteomes" id="UP000284706">
    <property type="component" value="Unassembled WGS sequence"/>
</dbReference>
<dbReference type="InParanoid" id="A0A409YG82"/>
<keyword evidence="3" id="KW-1185">Reference proteome</keyword>
<comment type="caution">
    <text evidence="2">The sequence shown here is derived from an EMBL/GenBank/DDBJ whole genome shotgun (WGS) entry which is preliminary data.</text>
</comment>
<accession>A0A409YG82</accession>
<dbReference type="AlphaFoldDB" id="A0A409YG82"/>
<evidence type="ECO:0000256" key="1">
    <source>
        <dbReference type="SAM" id="MobiDB-lite"/>
    </source>
</evidence>
<protein>
    <submittedName>
        <fullName evidence="2">Uncharacterized protein</fullName>
    </submittedName>
</protein>
<feature type="compositionally biased region" description="Polar residues" evidence="1">
    <location>
        <begin position="36"/>
        <end position="45"/>
    </location>
</feature>
<reference evidence="2 3" key="1">
    <citation type="journal article" date="2018" name="Evol. Lett.">
        <title>Horizontal gene cluster transfer increased hallucinogenic mushroom diversity.</title>
        <authorList>
            <person name="Reynolds H.T."/>
            <person name="Vijayakumar V."/>
            <person name="Gluck-Thaler E."/>
            <person name="Korotkin H.B."/>
            <person name="Matheny P.B."/>
            <person name="Slot J.C."/>
        </authorList>
    </citation>
    <scope>NUCLEOTIDE SEQUENCE [LARGE SCALE GENOMIC DNA]</scope>
    <source>
        <strain evidence="2 3">SRW20</strain>
    </source>
</reference>
<evidence type="ECO:0000313" key="3">
    <source>
        <dbReference type="Proteomes" id="UP000284706"/>
    </source>
</evidence>
<proteinExistence type="predicted"/>
<gene>
    <name evidence="2" type="ORF">CVT26_008721</name>
</gene>
<sequence length="120" mass="12880">MADFHEQTGTHITLDDGAFIEDLGHRDQKARKSRRLGSQGSTCLSTGPAGMQDNKSPYDGVHVQRQSSSRPMPPLPFPSSTQLNPLVIALLPHSWLTATTSAFHILLSSAEASGLATSQL</sequence>
<evidence type="ECO:0000313" key="2">
    <source>
        <dbReference type="EMBL" id="PPR02027.1"/>
    </source>
</evidence>
<organism evidence="2 3">
    <name type="scientific">Gymnopilus dilepis</name>
    <dbReference type="NCBI Taxonomy" id="231916"/>
    <lineage>
        <taxon>Eukaryota</taxon>
        <taxon>Fungi</taxon>
        <taxon>Dikarya</taxon>
        <taxon>Basidiomycota</taxon>
        <taxon>Agaricomycotina</taxon>
        <taxon>Agaricomycetes</taxon>
        <taxon>Agaricomycetidae</taxon>
        <taxon>Agaricales</taxon>
        <taxon>Agaricineae</taxon>
        <taxon>Hymenogastraceae</taxon>
        <taxon>Gymnopilus</taxon>
    </lineage>
</organism>